<dbReference type="GO" id="GO:0016740">
    <property type="term" value="F:transferase activity"/>
    <property type="evidence" value="ECO:0007669"/>
    <property type="project" value="UniProtKB-KW"/>
</dbReference>
<dbReference type="Pfam" id="PF18195">
    <property type="entry name" value="GatD_N"/>
    <property type="match status" value="1"/>
</dbReference>
<dbReference type="InterPro" id="IPR006034">
    <property type="entry name" value="Asparaginase/glutaminase-like"/>
</dbReference>
<feature type="domain" description="L-asparaginase N-terminal" evidence="8">
    <location>
        <begin position="96"/>
        <end position="286"/>
    </location>
</feature>
<dbReference type="InterPro" id="IPR040919">
    <property type="entry name" value="Asparaginase_C"/>
</dbReference>
<dbReference type="NCBIfam" id="TIGR00519">
    <property type="entry name" value="asnASE_I"/>
    <property type="match status" value="1"/>
</dbReference>
<evidence type="ECO:0000259" key="8">
    <source>
        <dbReference type="Pfam" id="PF00710"/>
    </source>
</evidence>
<dbReference type="SMART" id="SM00870">
    <property type="entry name" value="Asparaginase"/>
    <property type="match status" value="1"/>
</dbReference>
<keyword evidence="12" id="KW-1185">Reference proteome</keyword>
<evidence type="ECO:0000256" key="4">
    <source>
        <dbReference type="ARBA" id="ARBA00022917"/>
    </source>
</evidence>
<feature type="active site" evidence="5">
    <location>
        <position position="260"/>
    </location>
</feature>
<dbReference type="InParanoid" id="A0A7L9FFZ9"/>
<comment type="catalytic activity">
    <reaction evidence="5 7">
        <text>L-glutamyl-tRNA(Gln) + L-glutamine + ATP + H2O = L-glutaminyl-tRNA(Gln) + L-glutamate + ADP + phosphate + H(+)</text>
        <dbReference type="Rhea" id="RHEA:17521"/>
        <dbReference type="Rhea" id="RHEA-COMP:9681"/>
        <dbReference type="Rhea" id="RHEA-COMP:9684"/>
        <dbReference type="ChEBI" id="CHEBI:15377"/>
        <dbReference type="ChEBI" id="CHEBI:15378"/>
        <dbReference type="ChEBI" id="CHEBI:29985"/>
        <dbReference type="ChEBI" id="CHEBI:30616"/>
        <dbReference type="ChEBI" id="CHEBI:43474"/>
        <dbReference type="ChEBI" id="CHEBI:58359"/>
        <dbReference type="ChEBI" id="CHEBI:78520"/>
        <dbReference type="ChEBI" id="CHEBI:78521"/>
        <dbReference type="ChEBI" id="CHEBI:456216"/>
    </reaction>
</comment>
<dbReference type="PRINTS" id="PR00139">
    <property type="entry name" value="ASNGLNASE"/>
</dbReference>
<evidence type="ECO:0000256" key="1">
    <source>
        <dbReference type="ARBA" id="ARBA00022598"/>
    </source>
</evidence>
<dbReference type="GO" id="GO:0005524">
    <property type="term" value="F:ATP binding"/>
    <property type="evidence" value="ECO:0007669"/>
    <property type="project" value="UniProtKB-KW"/>
</dbReference>
<comment type="similarity">
    <text evidence="5 7">Belongs to the asparaginase 1 family. GatD subfamily.</text>
</comment>
<dbReference type="InterPro" id="IPR036152">
    <property type="entry name" value="Asp/glu_Ase-like_sf"/>
</dbReference>
<dbReference type="NCBIfam" id="TIGR02153">
    <property type="entry name" value="gatD_arch"/>
    <property type="match status" value="1"/>
</dbReference>
<dbReference type="PANTHER" id="PTHR11707">
    <property type="entry name" value="L-ASPARAGINASE"/>
    <property type="match status" value="1"/>
</dbReference>
<dbReference type="FunCoup" id="A0A7L9FFZ9">
    <property type="interactions" value="43"/>
</dbReference>
<dbReference type="GO" id="GO:0004067">
    <property type="term" value="F:asparaginase activity"/>
    <property type="evidence" value="ECO:0007669"/>
    <property type="project" value="UniProtKB-UniRule"/>
</dbReference>
<evidence type="ECO:0000313" key="11">
    <source>
        <dbReference type="EMBL" id="QOJ78272.1"/>
    </source>
</evidence>
<dbReference type="SFLD" id="SFLDS00057">
    <property type="entry name" value="Glutaminase/Asparaginase"/>
    <property type="match status" value="1"/>
</dbReference>
<feature type="active site" evidence="5">
    <location>
        <position position="182"/>
    </location>
</feature>
<dbReference type="InterPro" id="IPR037222">
    <property type="entry name" value="GatD_N_sf"/>
</dbReference>
<dbReference type="PIRSF" id="PIRSF500175">
    <property type="entry name" value="Glu_ADT_D"/>
    <property type="match status" value="1"/>
</dbReference>
<dbReference type="EC" id="6.3.5.-" evidence="5 7"/>
<dbReference type="Gene3D" id="2.30.30.520">
    <property type="match status" value="1"/>
</dbReference>
<evidence type="ECO:0000256" key="6">
    <source>
        <dbReference type="PROSITE-ProRule" id="PRU10100"/>
    </source>
</evidence>
<dbReference type="InterPro" id="IPR006033">
    <property type="entry name" value="AsnA_fam"/>
</dbReference>
<sequence>MESGYSQKLRDLLASSGVGIFDMVLVRLRDGVMLRGIILPRPQVGDQGSLVLKLDNGYNVGIAAERILEIKLLEKGARAQPLTEKTHSLRASGESVYFIGTGGTIASRVDYVTGAVYPYFSAEELYSMIPELEDIAVVTSETLFNIFSEDMTPQHWSTIARKIGEVYKLKAPSGIVVAHGTDTMHYSASAIAFAVHQAPGSIVFTGAQRSSDRPSSDSALNVVGAALTAVKAPFAESVIAMHGSVNDDILLVHRGVRARKMHTSRRDAFMSINSLPLARVDPFTREVKMLQSEYKTRSDSVEIYPDFSPKVALVKFYPGMDPSLLEFYREKGYTGLVIEGTGLGHINSNLVPTIGSLVRDGIIVVISSQCLWGSVNLNVYRTGVELLKAGAIPAGNMLPEVAYVKLSWVLGQTSDIEEAQKLFKTNIAYELSERDEYRHYPGAMGWW</sequence>
<dbReference type="InterPro" id="IPR027474">
    <property type="entry name" value="L-asparaginase_N"/>
</dbReference>
<keyword evidence="3 5" id="KW-0067">ATP-binding</keyword>
<dbReference type="SUPFAM" id="SSF141300">
    <property type="entry name" value="GatD N-terminal domain-like"/>
    <property type="match status" value="1"/>
</dbReference>
<comment type="subunit">
    <text evidence="5 7">Heterodimer of GatD and GatE.</text>
</comment>
<feature type="domain" description="GatD N-terminal" evidence="10">
    <location>
        <begin position="20"/>
        <end position="73"/>
    </location>
</feature>
<evidence type="ECO:0000259" key="9">
    <source>
        <dbReference type="Pfam" id="PF17763"/>
    </source>
</evidence>
<evidence type="ECO:0000259" key="10">
    <source>
        <dbReference type="Pfam" id="PF18195"/>
    </source>
</evidence>
<evidence type="ECO:0000256" key="2">
    <source>
        <dbReference type="ARBA" id="ARBA00022741"/>
    </source>
</evidence>
<dbReference type="HAMAP" id="MF_00586">
    <property type="entry name" value="GatD"/>
    <property type="match status" value="1"/>
</dbReference>
<dbReference type="Gene3D" id="3.40.50.40">
    <property type="match status" value="1"/>
</dbReference>
<organism evidence="11 12">
    <name type="scientific">Infirmifilum lucidum</name>
    <dbReference type="NCBI Taxonomy" id="2776706"/>
    <lineage>
        <taxon>Archaea</taxon>
        <taxon>Thermoproteota</taxon>
        <taxon>Thermoprotei</taxon>
        <taxon>Thermofilales</taxon>
        <taxon>Thermofilaceae</taxon>
        <taxon>Infirmifilum</taxon>
    </lineage>
</organism>
<reference evidence="11 12" key="1">
    <citation type="submission" date="2020-10" db="EMBL/GenBank/DDBJ databases">
        <title>Thermofilum lucidum 3507LT sp. nov. a novel member of Thermofilaceae family isolated from Chile hot spring, and proposal of description order Thermofilales.</title>
        <authorList>
            <person name="Zayulina K.S."/>
            <person name="Elcheninov A.G."/>
            <person name="Toshchakov S.V."/>
            <person name="Kublanov I.V."/>
        </authorList>
    </citation>
    <scope>NUCLEOTIDE SEQUENCE [LARGE SCALE GENOMIC DNA]</scope>
    <source>
        <strain evidence="11 12">3507LT</strain>
    </source>
</reference>
<dbReference type="PROSITE" id="PS00917">
    <property type="entry name" value="ASN_GLN_ASE_2"/>
    <property type="match status" value="1"/>
</dbReference>
<feature type="domain" description="Asparaginase/glutaminase C-terminal" evidence="9">
    <location>
        <begin position="310"/>
        <end position="423"/>
    </location>
</feature>
<dbReference type="KEGG" id="thel:IG193_05740"/>
<name>A0A7L9FFZ9_9CREN</name>
<dbReference type="PROSITE" id="PS51732">
    <property type="entry name" value="ASN_GLN_ASE_3"/>
    <property type="match status" value="1"/>
</dbReference>
<dbReference type="CDD" id="cd08962">
    <property type="entry name" value="GatD"/>
    <property type="match status" value="1"/>
</dbReference>
<dbReference type="NCBIfam" id="NF003217">
    <property type="entry name" value="PRK04183.1"/>
    <property type="match status" value="1"/>
</dbReference>
<dbReference type="Gene3D" id="3.40.50.1170">
    <property type="entry name" value="L-asparaginase, N-terminal domain"/>
    <property type="match status" value="1"/>
</dbReference>
<evidence type="ECO:0000256" key="5">
    <source>
        <dbReference type="HAMAP-Rule" id="MF_00586"/>
    </source>
</evidence>
<dbReference type="GO" id="GO:0006412">
    <property type="term" value="P:translation"/>
    <property type="evidence" value="ECO:0007669"/>
    <property type="project" value="UniProtKB-UniRule"/>
</dbReference>
<dbReference type="PANTHER" id="PTHR11707:SF28">
    <property type="entry name" value="60 KDA LYSOPHOSPHOLIPASE"/>
    <property type="match status" value="1"/>
</dbReference>
<evidence type="ECO:0000256" key="7">
    <source>
        <dbReference type="RuleBase" id="RU004457"/>
    </source>
</evidence>
<dbReference type="Pfam" id="PF17763">
    <property type="entry name" value="Asparaginase_C"/>
    <property type="match status" value="1"/>
</dbReference>
<comment type="function">
    <text evidence="5 7">Allows the formation of correctly charged Gln-tRNA(Gln) through the transamidation of misacylated Glu-tRNA(Gln) in organisms which lack glutaminyl-tRNA synthetase. The reaction takes place in the presence of glutamine and ATP through an activated gamma-phospho-Glu-tRNA(Gln). The GatDE system is specific for glutamate and does not act on aspartate.</text>
</comment>
<keyword evidence="4 5" id="KW-0648">Protein biosynthesis</keyword>
<dbReference type="InterPro" id="IPR027473">
    <property type="entry name" value="L-asparaginase_C"/>
</dbReference>
<dbReference type="GO" id="GO:0006450">
    <property type="term" value="P:regulation of translational fidelity"/>
    <property type="evidence" value="ECO:0007669"/>
    <property type="project" value="InterPro"/>
</dbReference>
<dbReference type="Pfam" id="PF00710">
    <property type="entry name" value="Asparaginase"/>
    <property type="match status" value="1"/>
</dbReference>
<dbReference type="SUPFAM" id="SSF53774">
    <property type="entry name" value="Glutaminase/Asparaginase"/>
    <property type="match status" value="1"/>
</dbReference>
<dbReference type="AlphaFoldDB" id="A0A7L9FFZ9"/>
<dbReference type="InterPro" id="IPR037152">
    <property type="entry name" value="L-asparaginase_N_sf"/>
</dbReference>
<evidence type="ECO:0000313" key="12">
    <source>
        <dbReference type="Proteomes" id="UP000594121"/>
    </source>
</evidence>
<accession>A0A7L9FFZ9</accession>
<dbReference type="GO" id="GO:0006520">
    <property type="term" value="P:amino acid metabolic process"/>
    <property type="evidence" value="ECO:0007669"/>
    <property type="project" value="InterPro"/>
</dbReference>
<protein>
    <recommendedName>
        <fullName evidence="5 7">Glutamyl-tRNA(Gln) amidotransferase subunit D</fullName>
        <shortName evidence="5">Glu-ADT subunit D</shortName>
        <ecNumber evidence="5 7">6.3.5.-</ecNumber>
    </recommendedName>
</protein>
<dbReference type="GeneID" id="59149378"/>
<feature type="active site" evidence="5">
    <location>
        <position position="104"/>
    </location>
</feature>
<keyword evidence="2 5" id="KW-0547">Nucleotide-binding</keyword>
<dbReference type="InterPro" id="IPR011878">
    <property type="entry name" value="GatD"/>
</dbReference>
<evidence type="ECO:0000256" key="3">
    <source>
        <dbReference type="ARBA" id="ARBA00022840"/>
    </source>
</evidence>
<dbReference type="GO" id="GO:0050567">
    <property type="term" value="F:glutaminyl-tRNA synthase (glutamine-hydrolyzing) activity"/>
    <property type="evidence" value="ECO:0007669"/>
    <property type="project" value="UniProtKB-UniRule"/>
</dbReference>
<dbReference type="InterPro" id="IPR027475">
    <property type="entry name" value="Asparaginase/glutaminase_AS2"/>
</dbReference>
<proteinExistence type="inferred from homology"/>
<dbReference type="InterPro" id="IPR040918">
    <property type="entry name" value="GatD_N"/>
</dbReference>
<keyword evidence="1 5" id="KW-0436">Ligase</keyword>
<feature type="active site" evidence="5 6">
    <location>
        <position position="181"/>
    </location>
</feature>
<dbReference type="EMBL" id="CP062310">
    <property type="protein sequence ID" value="QOJ78272.1"/>
    <property type="molecule type" value="Genomic_DNA"/>
</dbReference>
<keyword evidence="11" id="KW-0808">Transferase</keyword>
<gene>
    <name evidence="5 11" type="primary">gatD</name>
    <name evidence="11" type="ORF">IG193_05740</name>
</gene>
<dbReference type="RefSeq" id="WP_192818244.1">
    <property type="nucleotide sequence ID" value="NZ_CP062310.1"/>
</dbReference>
<dbReference type="Proteomes" id="UP000594121">
    <property type="component" value="Chromosome"/>
</dbReference>
<dbReference type="PIRSF" id="PIRSF001220">
    <property type="entry name" value="L-ASNase_gatD"/>
    <property type="match status" value="1"/>
</dbReference>